<feature type="compositionally biased region" description="Basic and acidic residues" evidence="1">
    <location>
        <begin position="59"/>
        <end position="68"/>
    </location>
</feature>
<proteinExistence type="predicted"/>
<accession>A0A5J4Z2Y3</accession>
<feature type="region of interest" description="Disordered" evidence="1">
    <location>
        <begin position="31"/>
        <end position="83"/>
    </location>
</feature>
<comment type="caution">
    <text evidence="2">The sequence shown here is derived from an EMBL/GenBank/DDBJ whole genome shotgun (WGS) entry which is preliminary data.</text>
</comment>
<evidence type="ECO:0000313" key="2">
    <source>
        <dbReference type="EMBL" id="KAA8498231.1"/>
    </source>
</evidence>
<feature type="compositionally biased region" description="Basic and acidic residues" evidence="1">
    <location>
        <begin position="41"/>
        <end position="51"/>
    </location>
</feature>
<evidence type="ECO:0000256" key="1">
    <source>
        <dbReference type="SAM" id="MobiDB-lite"/>
    </source>
</evidence>
<gene>
    <name evidence="2" type="ORF">FVE85_5816</name>
</gene>
<protein>
    <submittedName>
        <fullName evidence="2">Uncharacterized protein</fullName>
    </submittedName>
</protein>
<reference evidence="3" key="1">
    <citation type="journal article" date="2019" name="Nat. Commun.">
        <title>Expansion of phycobilisome linker gene families in mesophilic red algae.</title>
        <authorList>
            <person name="Lee J."/>
            <person name="Kim D."/>
            <person name="Bhattacharya D."/>
            <person name="Yoon H.S."/>
        </authorList>
    </citation>
    <scope>NUCLEOTIDE SEQUENCE [LARGE SCALE GENOMIC DNA]</scope>
    <source>
        <strain evidence="3">CCMP 1328</strain>
    </source>
</reference>
<dbReference type="EMBL" id="VRMN01000001">
    <property type="protein sequence ID" value="KAA8498231.1"/>
    <property type="molecule type" value="Genomic_DNA"/>
</dbReference>
<evidence type="ECO:0000313" key="3">
    <source>
        <dbReference type="Proteomes" id="UP000324585"/>
    </source>
</evidence>
<organism evidence="2 3">
    <name type="scientific">Porphyridium purpureum</name>
    <name type="common">Red alga</name>
    <name type="synonym">Porphyridium cruentum</name>
    <dbReference type="NCBI Taxonomy" id="35688"/>
    <lineage>
        <taxon>Eukaryota</taxon>
        <taxon>Rhodophyta</taxon>
        <taxon>Bangiophyceae</taxon>
        <taxon>Porphyridiales</taxon>
        <taxon>Porphyridiaceae</taxon>
        <taxon>Porphyridium</taxon>
    </lineage>
</organism>
<dbReference type="Proteomes" id="UP000324585">
    <property type="component" value="Unassembled WGS sequence"/>
</dbReference>
<sequence>MQRGRAAERAWRTLHWSARAKAAGVPQFRMLSSPSGSQVAVDDRVDGGRVADDDDNVDREELGDHGTDAHVAPADTQESASERTHNLFRSMDQPPFLARLHRFVKGEIGTRKDDFSATFYLDRFRNEMPVRGISDRATIRTALLPIPLYRRDPRRLLKDWDDSKASFMRVQGLSPTATPEDFAVLLGVQSLSDVGLKREDFIPAFRSQSAYRHSWFVRAPNGVAHRAELLSMLEMQGSHRAEQDKIVAMPVRIVSDVARRVMTLPDPAEDDGRTVLISNFPANHGLDRLAYLISPYRVEEVWAEFITQARNGAVVYIHVRMESRAEAEQLIRDHHATVVAPPHHAVVMTLGMRTLRLDVPFNNKHMILTFDDRRQVGERRQSGRR</sequence>
<dbReference type="AlphaFoldDB" id="A0A5J4Z2Y3"/>
<name>A0A5J4Z2Y3_PORPP</name>
<keyword evidence="3" id="KW-1185">Reference proteome</keyword>